<dbReference type="OrthoDB" id="1001765at2759"/>
<keyword evidence="2" id="KW-1185">Reference proteome</keyword>
<dbReference type="GeneID" id="28895075"/>
<dbReference type="PANTHER" id="PTHR38705:SF1">
    <property type="entry name" value="PROTEIN RDS1"/>
    <property type="match status" value="1"/>
</dbReference>
<accession>A0A165FVG8</accession>
<dbReference type="Pfam" id="PF13668">
    <property type="entry name" value="Ferritin_2"/>
    <property type="match status" value="1"/>
</dbReference>
<evidence type="ECO:0008006" key="3">
    <source>
        <dbReference type="Google" id="ProtNLM"/>
    </source>
</evidence>
<organism evidence="1 2">
    <name type="scientific">Xylona heveae (strain CBS 132557 / TC161)</name>
    <dbReference type="NCBI Taxonomy" id="1328760"/>
    <lineage>
        <taxon>Eukaryota</taxon>
        <taxon>Fungi</taxon>
        <taxon>Dikarya</taxon>
        <taxon>Ascomycota</taxon>
        <taxon>Pezizomycotina</taxon>
        <taxon>Xylonomycetes</taxon>
        <taxon>Xylonales</taxon>
        <taxon>Xylonaceae</taxon>
        <taxon>Xylona</taxon>
    </lineage>
</organism>
<evidence type="ECO:0000313" key="1">
    <source>
        <dbReference type="EMBL" id="KZF21429.1"/>
    </source>
</evidence>
<dbReference type="InterPro" id="IPR039254">
    <property type="entry name" value="Rds1"/>
</dbReference>
<reference evidence="1 2" key="1">
    <citation type="journal article" date="2016" name="Fungal Biol.">
        <title>The genome of Xylona heveae provides a window into fungal endophytism.</title>
        <authorList>
            <person name="Gazis R."/>
            <person name="Kuo A."/>
            <person name="Riley R."/>
            <person name="LaButti K."/>
            <person name="Lipzen A."/>
            <person name="Lin J."/>
            <person name="Amirebrahimi M."/>
            <person name="Hesse C.N."/>
            <person name="Spatafora J.W."/>
            <person name="Henrissat B."/>
            <person name="Hainaut M."/>
            <person name="Grigoriev I.V."/>
            <person name="Hibbett D.S."/>
        </authorList>
    </citation>
    <scope>NUCLEOTIDE SEQUENCE [LARGE SCALE GENOMIC DNA]</scope>
    <source>
        <strain evidence="1 2">TC161</strain>
    </source>
</reference>
<protein>
    <recommendedName>
        <fullName evidence="3">Sexual development protein</fullName>
    </recommendedName>
</protein>
<dbReference type="AlphaFoldDB" id="A0A165FVG8"/>
<dbReference type="RefSeq" id="XP_018186984.1">
    <property type="nucleotide sequence ID" value="XM_018329938.1"/>
</dbReference>
<dbReference type="OMA" id="QNISTWG"/>
<name>A0A165FVG8_XYLHT</name>
<evidence type="ECO:0000313" key="2">
    <source>
        <dbReference type="Proteomes" id="UP000076632"/>
    </source>
</evidence>
<sequence length="321" mass="34012">MAVSPALAAPPQAPLSLQDQVVAGGGVPDIPPPPSPLTKSEAQNIQLANFLENLEVNFFSQGLANITSWGVGDYPFNIVDIVTKIVAQEKVHVATFEDLLLQFGYETVPPCKYSFPVSNTEEFLALSNLITSVGIGAVIDLGQALANSNPYLVAAMESVVGVECRHDAFFRLTHNEVPNPFPFDTQIPGLWAFNLAHPFVIPGSCPTDLPLKVLPALNVVPAGPPAFAPQDRPTEIEFTFDQPDTPGASNGGETLYIAWVNQVRVPQYTQLMRTGNGMGTASLPSRLSGVVFAALTSTTDPDNLAALANATLAGPVIIPVS</sequence>
<gene>
    <name evidence="1" type="ORF">L228DRAFT_212327</name>
</gene>
<dbReference type="STRING" id="1328760.A0A165FVG8"/>
<dbReference type="EMBL" id="KV407461">
    <property type="protein sequence ID" value="KZF21429.1"/>
    <property type="molecule type" value="Genomic_DNA"/>
</dbReference>
<dbReference type="PANTHER" id="PTHR38705">
    <property type="entry name" value="PROTEIN RDS1"/>
    <property type="match status" value="1"/>
</dbReference>
<dbReference type="Proteomes" id="UP000076632">
    <property type="component" value="Unassembled WGS sequence"/>
</dbReference>
<dbReference type="InParanoid" id="A0A165FVG8"/>
<proteinExistence type="predicted"/>